<dbReference type="InterPro" id="IPR001799">
    <property type="entry name" value="Ephrin_RBD"/>
</dbReference>
<evidence type="ECO:0000313" key="10">
    <source>
        <dbReference type="EMBL" id="KAK2566336.1"/>
    </source>
</evidence>
<gene>
    <name evidence="10" type="ORF">P5673_009836</name>
</gene>
<feature type="domain" description="Ephrin RBD" evidence="9">
    <location>
        <begin position="1"/>
        <end position="151"/>
    </location>
</feature>
<evidence type="ECO:0000256" key="3">
    <source>
        <dbReference type="ARBA" id="ARBA00023136"/>
    </source>
</evidence>
<evidence type="ECO:0000313" key="11">
    <source>
        <dbReference type="Proteomes" id="UP001249851"/>
    </source>
</evidence>
<comment type="caution">
    <text evidence="10">The sequence shown here is derived from an EMBL/GenBank/DDBJ whole genome shotgun (WGS) entry which is preliminary data.</text>
</comment>
<evidence type="ECO:0000256" key="4">
    <source>
        <dbReference type="ARBA" id="ARBA00023157"/>
    </source>
</evidence>
<evidence type="ECO:0000256" key="1">
    <source>
        <dbReference type="ARBA" id="ARBA00004370"/>
    </source>
</evidence>
<dbReference type="GO" id="GO:0007411">
    <property type="term" value="P:axon guidance"/>
    <property type="evidence" value="ECO:0007669"/>
    <property type="project" value="TreeGrafter"/>
</dbReference>
<comment type="subcellular location">
    <subcellularLocation>
        <location evidence="1">Membrane</location>
    </subcellularLocation>
</comment>
<keyword evidence="3 8" id="KW-0472">Membrane</keyword>
<dbReference type="PANTHER" id="PTHR11304">
    <property type="entry name" value="EPHRIN"/>
    <property type="match status" value="1"/>
</dbReference>
<dbReference type="AlphaFoldDB" id="A0AAD9QS38"/>
<protein>
    <recommendedName>
        <fullName evidence="9">Ephrin RBD domain-containing protein</fullName>
    </recommendedName>
</protein>
<dbReference type="InterPro" id="IPR008972">
    <property type="entry name" value="Cupredoxin"/>
</dbReference>
<organism evidence="10 11">
    <name type="scientific">Acropora cervicornis</name>
    <name type="common">Staghorn coral</name>
    <dbReference type="NCBI Taxonomy" id="6130"/>
    <lineage>
        <taxon>Eukaryota</taxon>
        <taxon>Metazoa</taxon>
        <taxon>Cnidaria</taxon>
        <taxon>Anthozoa</taxon>
        <taxon>Hexacorallia</taxon>
        <taxon>Scleractinia</taxon>
        <taxon>Astrocoeniina</taxon>
        <taxon>Acroporidae</taxon>
        <taxon>Acropora</taxon>
    </lineage>
</organism>
<dbReference type="GO" id="GO:0005886">
    <property type="term" value="C:plasma membrane"/>
    <property type="evidence" value="ECO:0007669"/>
    <property type="project" value="TreeGrafter"/>
</dbReference>
<dbReference type="PROSITE" id="PS50092">
    <property type="entry name" value="TSP1"/>
    <property type="match status" value="1"/>
</dbReference>
<keyword evidence="2" id="KW-0732">Signal</keyword>
<dbReference type="Pfam" id="PF00812">
    <property type="entry name" value="Ephrin"/>
    <property type="match status" value="1"/>
</dbReference>
<feature type="transmembrane region" description="Helical" evidence="8">
    <location>
        <begin position="276"/>
        <end position="299"/>
    </location>
</feature>
<dbReference type="GO" id="GO:0046875">
    <property type="term" value="F:ephrin receptor binding"/>
    <property type="evidence" value="ECO:0007669"/>
    <property type="project" value="TreeGrafter"/>
</dbReference>
<feature type="compositionally biased region" description="Polar residues" evidence="7">
    <location>
        <begin position="233"/>
        <end position="243"/>
    </location>
</feature>
<sequence length="338" mass="37269">MAESNYLTFRLAWAIDQWLSTSFDLLGNSTRNVMLDDRWFILCPTIFDYPVKRDSEYSRERNLKENLYIVDKTGFDTCNATLGHKILRCNNALTMLYSALVFQESSASSKPSFKRGREYYFINTADGTENSLGNLVGGRCAAGKMKMKIYVCKVANDPRCNNGNNVVNGGWSDWSQCTDGIQTRQCNNPSQANGGVSCVGSSTRDCTTAPSQTKRCSESSLNSRETTKVEEATSLSVNSSKNTTVDEETTLQGIPSGGRRTGDESIEDELHMGKGLFIGLCFSLLVFGLVLGGLLAWLFSRFHRSKLEPNNKGSSVDDVVSRPYSSYSTASEMTSLDA</sequence>
<evidence type="ECO:0000256" key="6">
    <source>
        <dbReference type="PROSITE-ProRule" id="PRU00884"/>
    </source>
</evidence>
<name>A0AAD9QS38_ACRCE</name>
<evidence type="ECO:0000256" key="7">
    <source>
        <dbReference type="SAM" id="MobiDB-lite"/>
    </source>
</evidence>
<evidence type="ECO:0000256" key="5">
    <source>
        <dbReference type="ARBA" id="ARBA00023180"/>
    </source>
</evidence>
<dbReference type="GO" id="GO:0048013">
    <property type="term" value="P:ephrin receptor signaling pathway"/>
    <property type="evidence" value="ECO:0007669"/>
    <property type="project" value="TreeGrafter"/>
</dbReference>
<feature type="region of interest" description="Disordered" evidence="7">
    <location>
        <begin position="217"/>
        <end position="264"/>
    </location>
</feature>
<dbReference type="InterPro" id="IPR000884">
    <property type="entry name" value="TSP1_rpt"/>
</dbReference>
<evidence type="ECO:0000256" key="2">
    <source>
        <dbReference type="ARBA" id="ARBA00022729"/>
    </source>
</evidence>
<evidence type="ECO:0000259" key="9">
    <source>
        <dbReference type="PROSITE" id="PS51551"/>
    </source>
</evidence>
<reference evidence="10" key="1">
    <citation type="journal article" date="2023" name="G3 (Bethesda)">
        <title>Whole genome assembly and annotation of the endangered Caribbean coral Acropora cervicornis.</title>
        <authorList>
            <person name="Selwyn J.D."/>
            <person name="Vollmer S.V."/>
        </authorList>
    </citation>
    <scope>NUCLEOTIDE SEQUENCE</scope>
    <source>
        <strain evidence="10">K2</strain>
    </source>
</reference>
<dbReference type="Proteomes" id="UP001249851">
    <property type="component" value="Unassembled WGS sequence"/>
</dbReference>
<comment type="similarity">
    <text evidence="6">Belongs to the ephrin family.</text>
</comment>
<dbReference type="Gene3D" id="2.60.40.420">
    <property type="entry name" value="Cupredoxins - blue copper proteins"/>
    <property type="match status" value="1"/>
</dbReference>
<dbReference type="PROSITE" id="PS51551">
    <property type="entry name" value="EPHRIN_RBD_2"/>
    <property type="match status" value="1"/>
</dbReference>
<dbReference type="PANTHER" id="PTHR11304:SF29">
    <property type="entry name" value="EPHRIN"/>
    <property type="match status" value="1"/>
</dbReference>
<keyword evidence="8" id="KW-0812">Transmembrane</keyword>
<keyword evidence="4" id="KW-1015">Disulfide bond</keyword>
<reference evidence="10" key="2">
    <citation type="journal article" date="2023" name="Science">
        <title>Genomic signatures of disease resistance in endangered staghorn corals.</title>
        <authorList>
            <person name="Vollmer S.V."/>
            <person name="Selwyn J.D."/>
            <person name="Despard B.A."/>
            <person name="Roesel C.L."/>
        </authorList>
    </citation>
    <scope>NUCLEOTIDE SEQUENCE</scope>
    <source>
        <strain evidence="10">K2</strain>
    </source>
</reference>
<proteinExistence type="inferred from homology"/>
<keyword evidence="8" id="KW-1133">Transmembrane helix</keyword>
<dbReference type="SUPFAM" id="SSF49503">
    <property type="entry name" value="Cupredoxins"/>
    <property type="match status" value="1"/>
</dbReference>
<evidence type="ECO:0000256" key="8">
    <source>
        <dbReference type="SAM" id="Phobius"/>
    </source>
</evidence>
<keyword evidence="11" id="KW-1185">Reference proteome</keyword>
<dbReference type="EMBL" id="JARQWQ010000017">
    <property type="protein sequence ID" value="KAK2566336.1"/>
    <property type="molecule type" value="Genomic_DNA"/>
</dbReference>
<dbReference type="InterPro" id="IPR031328">
    <property type="entry name" value="Ephrin"/>
</dbReference>
<accession>A0AAD9QS38</accession>
<comment type="caution">
    <text evidence="6">Lacks conserved residue(s) required for the propagation of feature annotation.</text>
</comment>
<keyword evidence="5" id="KW-0325">Glycoprotein</keyword>